<reference evidence="2" key="1">
    <citation type="submission" date="2018-05" db="EMBL/GenBank/DDBJ databases">
        <authorList>
            <person name="Lanie J.A."/>
            <person name="Ng W.-L."/>
            <person name="Kazmierczak K.M."/>
            <person name="Andrzejewski T.M."/>
            <person name="Davidsen T.M."/>
            <person name="Wayne K.J."/>
            <person name="Tettelin H."/>
            <person name="Glass J.I."/>
            <person name="Rusch D."/>
            <person name="Podicherti R."/>
            <person name="Tsui H.-C.T."/>
            <person name="Winkler M.E."/>
        </authorList>
    </citation>
    <scope>NUCLEOTIDE SEQUENCE</scope>
</reference>
<proteinExistence type="predicted"/>
<accession>A0A381NCL1</accession>
<dbReference type="AlphaFoldDB" id="A0A381NCL1"/>
<gene>
    <name evidence="2" type="ORF">METZ01_LOCUS4678</name>
</gene>
<organism evidence="2">
    <name type="scientific">marine metagenome</name>
    <dbReference type="NCBI Taxonomy" id="408172"/>
    <lineage>
        <taxon>unclassified sequences</taxon>
        <taxon>metagenomes</taxon>
        <taxon>ecological metagenomes</taxon>
    </lineage>
</organism>
<protein>
    <submittedName>
        <fullName evidence="2">Uncharacterized protein</fullName>
    </submittedName>
</protein>
<evidence type="ECO:0000256" key="1">
    <source>
        <dbReference type="SAM" id="Coils"/>
    </source>
</evidence>
<evidence type="ECO:0000313" key="2">
    <source>
        <dbReference type="EMBL" id="SUZ51824.1"/>
    </source>
</evidence>
<keyword evidence="1" id="KW-0175">Coiled coil</keyword>
<feature type="coiled-coil region" evidence="1">
    <location>
        <begin position="19"/>
        <end position="53"/>
    </location>
</feature>
<sequence length="175" mass="21317">MNKKKITLDSYHKDLVEKFNNKDVEKNIKESRKKELERELFNLNNKKDYEIDNEEIHKKYDLKLQINHIKKEIHSINNNENEYDYYLNTMDILEKYYGKNNDDEITETNIKKSEMTIIEYINNSTKSNDITIKKFIKEEKKLSRKQIFFDYLNIIDKSNKKNNVDYVTNYTFCDN</sequence>
<name>A0A381NCL1_9ZZZZ</name>
<dbReference type="EMBL" id="UINC01000242">
    <property type="protein sequence ID" value="SUZ51824.1"/>
    <property type="molecule type" value="Genomic_DNA"/>
</dbReference>
<feature type="non-terminal residue" evidence="2">
    <location>
        <position position="175"/>
    </location>
</feature>